<gene>
    <name evidence="1" type="ORF">BJY14_004858</name>
</gene>
<dbReference type="Proteomes" id="UP000529783">
    <property type="component" value="Unassembled WGS sequence"/>
</dbReference>
<evidence type="ECO:0000313" key="2">
    <source>
        <dbReference type="Proteomes" id="UP000529783"/>
    </source>
</evidence>
<sequence length="149" mass="16460">MSVRVWLNESDQFVPGSELFRSDRSFTVWAYTVSHSQLLLRTRTTERDGVRSSRIDVVFKPVRAMKVRTEYSDGLVIRCADQEEAEHIHAESGNVEPGAGAHCLILETGNDRDYVVAHAVGWAEDMASERDPSALAGFAPGSDPARILG</sequence>
<reference evidence="1 2" key="1">
    <citation type="submission" date="2020-07" db="EMBL/GenBank/DDBJ databases">
        <title>Sequencing the genomes of 1000 actinobacteria strains.</title>
        <authorList>
            <person name="Klenk H.-P."/>
        </authorList>
    </citation>
    <scope>NUCLEOTIDE SEQUENCE [LARGE SCALE GENOMIC DNA]</scope>
    <source>
        <strain evidence="1 2">DSM 40398</strain>
    </source>
</reference>
<protein>
    <submittedName>
        <fullName evidence="1">Uncharacterized protein</fullName>
    </submittedName>
</protein>
<keyword evidence="2" id="KW-1185">Reference proteome</keyword>
<dbReference type="AlphaFoldDB" id="A0A7Y9EKM1"/>
<dbReference type="EMBL" id="JACCBA010000001">
    <property type="protein sequence ID" value="NYD48875.1"/>
    <property type="molecule type" value="Genomic_DNA"/>
</dbReference>
<proteinExistence type="predicted"/>
<dbReference type="RefSeq" id="WP_179845713.1">
    <property type="nucleotide sequence ID" value="NZ_JACCBA010000001.1"/>
</dbReference>
<organism evidence="1 2">
    <name type="scientific">Actinomadura luteofluorescens</name>
    <dbReference type="NCBI Taxonomy" id="46163"/>
    <lineage>
        <taxon>Bacteria</taxon>
        <taxon>Bacillati</taxon>
        <taxon>Actinomycetota</taxon>
        <taxon>Actinomycetes</taxon>
        <taxon>Streptosporangiales</taxon>
        <taxon>Thermomonosporaceae</taxon>
        <taxon>Actinomadura</taxon>
    </lineage>
</organism>
<name>A0A7Y9EKM1_9ACTN</name>
<evidence type="ECO:0000313" key="1">
    <source>
        <dbReference type="EMBL" id="NYD48875.1"/>
    </source>
</evidence>
<accession>A0A7Y9EKM1</accession>
<comment type="caution">
    <text evidence="1">The sequence shown here is derived from an EMBL/GenBank/DDBJ whole genome shotgun (WGS) entry which is preliminary data.</text>
</comment>